<dbReference type="GO" id="GO:0005829">
    <property type="term" value="C:cytosol"/>
    <property type="evidence" value="ECO:0007669"/>
    <property type="project" value="TreeGrafter"/>
</dbReference>
<organism evidence="3 4">
    <name type="scientific">Glutamicibacter uratoxydans</name>
    <name type="common">Arthrobacter uratoxydans</name>
    <dbReference type="NCBI Taxonomy" id="43667"/>
    <lineage>
        <taxon>Bacteria</taxon>
        <taxon>Bacillati</taxon>
        <taxon>Actinomycetota</taxon>
        <taxon>Actinomycetes</taxon>
        <taxon>Micrococcales</taxon>
        <taxon>Micrococcaceae</taxon>
        <taxon>Glutamicibacter</taxon>
    </lineage>
</organism>
<feature type="domain" description="HTH cro/C1-type" evidence="2">
    <location>
        <begin position="22"/>
        <end position="76"/>
    </location>
</feature>
<evidence type="ECO:0000313" key="4">
    <source>
        <dbReference type="Proteomes" id="UP000316612"/>
    </source>
</evidence>
<dbReference type="InterPro" id="IPR050807">
    <property type="entry name" value="TransReg_Diox_bact_type"/>
</dbReference>
<dbReference type="CDD" id="cd00093">
    <property type="entry name" value="HTH_XRE"/>
    <property type="match status" value="1"/>
</dbReference>
<dbReference type="SMART" id="SM00530">
    <property type="entry name" value="HTH_XRE"/>
    <property type="match status" value="1"/>
</dbReference>
<dbReference type="SUPFAM" id="SSF47413">
    <property type="entry name" value="lambda repressor-like DNA-binding domains"/>
    <property type="match status" value="1"/>
</dbReference>
<dbReference type="InterPro" id="IPR013096">
    <property type="entry name" value="Cupin_2"/>
</dbReference>
<dbReference type="AlphaFoldDB" id="A0A4Y4DQD3"/>
<gene>
    <name evidence="3" type="ORF">AUR04nite_16560</name>
</gene>
<dbReference type="GO" id="GO:0003677">
    <property type="term" value="F:DNA binding"/>
    <property type="evidence" value="ECO:0007669"/>
    <property type="project" value="UniProtKB-KW"/>
</dbReference>
<dbReference type="InterPro" id="IPR010982">
    <property type="entry name" value="Lambda_DNA-bd_dom_sf"/>
</dbReference>
<dbReference type="Pfam" id="PF01381">
    <property type="entry name" value="HTH_3"/>
    <property type="match status" value="1"/>
</dbReference>
<keyword evidence="4" id="KW-1185">Reference proteome</keyword>
<evidence type="ECO:0000256" key="1">
    <source>
        <dbReference type="ARBA" id="ARBA00023125"/>
    </source>
</evidence>
<evidence type="ECO:0000313" key="3">
    <source>
        <dbReference type="EMBL" id="GED06124.1"/>
    </source>
</evidence>
<dbReference type="PROSITE" id="PS50943">
    <property type="entry name" value="HTH_CROC1"/>
    <property type="match status" value="1"/>
</dbReference>
<dbReference type="CDD" id="cd02209">
    <property type="entry name" value="cupin_XRE_C"/>
    <property type="match status" value="1"/>
</dbReference>
<dbReference type="GO" id="GO:0003700">
    <property type="term" value="F:DNA-binding transcription factor activity"/>
    <property type="evidence" value="ECO:0007669"/>
    <property type="project" value="TreeGrafter"/>
</dbReference>
<proteinExistence type="predicted"/>
<dbReference type="SUPFAM" id="SSF51182">
    <property type="entry name" value="RmlC-like cupins"/>
    <property type="match status" value="1"/>
</dbReference>
<name>A0A4Y4DQD3_GLUUR</name>
<dbReference type="Proteomes" id="UP000316612">
    <property type="component" value="Unassembled WGS sequence"/>
</dbReference>
<dbReference type="PANTHER" id="PTHR46797:SF1">
    <property type="entry name" value="METHYLPHOSPHONATE SYNTHASE"/>
    <property type="match status" value="1"/>
</dbReference>
<dbReference type="InterPro" id="IPR014710">
    <property type="entry name" value="RmlC-like_jellyroll"/>
</dbReference>
<dbReference type="PANTHER" id="PTHR46797">
    <property type="entry name" value="HTH-TYPE TRANSCRIPTIONAL REGULATOR"/>
    <property type="match status" value="1"/>
</dbReference>
<accession>A0A4Y4DQD3</accession>
<sequence length="200" mass="21393">MQYSAFVDAPTELLARAIGARVKHERLARQWTLDQLAANAQLSRRMLVNVEQGTVNPSVGTLLRLSDALGVGLPALVEPPRSKPAKLTRKGGGTTLWSGEHGGTGVLLGGTRSPNVVELWDWRMNPGEEHHIDPHSAGTEELLQVIAGQLTVQVGAETYELNESDALCFAGDIFHSYANASAAPARFSLAVYEPGVGEDS</sequence>
<dbReference type="Gene3D" id="1.10.260.40">
    <property type="entry name" value="lambda repressor-like DNA-binding domains"/>
    <property type="match status" value="1"/>
</dbReference>
<keyword evidence="1" id="KW-0238">DNA-binding</keyword>
<evidence type="ECO:0000259" key="2">
    <source>
        <dbReference type="PROSITE" id="PS50943"/>
    </source>
</evidence>
<dbReference type="Gene3D" id="2.60.120.10">
    <property type="entry name" value="Jelly Rolls"/>
    <property type="match status" value="1"/>
</dbReference>
<dbReference type="Pfam" id="PF07883">
    <property type="entry name" value="Cupin_2"/>
    <property type="match status" value="1"/>
</dbReference>
<dbReference type="InterPro" id="IPR001387">
    <property type="entry name" value="Cro/C1-type_HTH"/>
</dbReference>
<reference evidence="3 4" key="1">
    <citation type="submission" date="2019-06" db="EMBL/GenBank/DDBJ databases">
        <title>Whole genome shotgun sequence of Glutamicibacter uratoxydans NBRC 15515.</title>
        <authorList>
            <person name="Hosoyama A."/>
            <person name="Uohara A."/>
            <person name="Ohji S."/>
            <person name="Ichikawa N."/>
        </authorList>
    </citation>
    <scope>NUCLEOTIDE SEQUENCE [LARGE SCALE GENOMIC DNA]</scope>
    <source>
        <strain evidence="3 4">NBRC 15515</strain>
    </source>
</reference>
<comment type="caution">
    <text evidence="3">The sequence shown here is derived from an EMBL/GenBank/DDBJ whole genome shotgun (WGS) entry which is preliminary data.</text>
</comment>
<dbReference type="EMBL" id="BJNY01000008">
    <property type="protein sequence ID" value="GED06124.1"/>
    <property type="molecule type" value="Genomic_DNA"/>
</dbReference>
<dbReference type="InterPro" id="IPR011051">
    <property type="entry name" value="RmlC_Cupin_sf"/>
</dbReference>
<protein>
    <submittedName>
        <fullName evidence="3">Transcriptional regulator</fullName>
    </submittedName>
</protein>